<dbReference type="Pfam" id="PF22725">
    <property type="entry name" value="GFO_IDH_MocA_C3"/>
    <property type="match status" value="1"/>
</dbReference>
<dbReference type="KEGG" id="jar:G7057_07870"/>
<gene>
    <name evidence="3" type="ORF">G7057_07870</name>
</gene>
<dbReference type="EMBL" id="CP049740">
    <property type="protein sequence ID" value="QII82358.1"/>
    <property type="molecule type" value="Genomic_DNA"/>
</dbReference>
<dbReference type="Gene3D" id="3.30.360.10">
    <property type="entry name" value="Dihydrodipicolinate Reductase, domain 2"/>
    <property type="match status" value="1"/>
</dbReference>
<dbReference type="RefSeq" id="WP_166162586.1">
    <property type="nucleotide sequence ID" value="NZ_CP049740.1"/>
</dbReference>
<dbReference type="Pfam" id="PF01408">
    <property type="entry name" value="GFO_IDH_MocA"/>
    <property type="match status" value="1"/>
</dbReference>
<evidence type="ECO:0000259" key="1">
    <source>
        <dbReference type="Pfam" id="PF01408"/>
    </source>
</evidence>
<evidence type="ECO:0000313" key="4">
    <source>
        <dbReference type="Proteomes" id="UP000501451"/>
    </source>
</evidence>
<feature type="domain" description="Gfo/Idh/MocA-like oxidoreductase N-terminal" evidence="1">
    <location>
        <begin position="2"/>
        <end position="118"/>
    </location>
</feature>
<dbReference type="InterPro" id="IPR055170">
    <property type="entry name" value="GFO_IDH_MocA-like_dom"/>
</dbReference>
<reference evidence="3 4" key="1">
    <citation type="journal article" date="2017" name="Int. J. Syst. Evol. Microbiol.">
        <title>Jeotgalibaca porci sp. nov. and Jeotgalibaca arthritidis sp. nov., isolated from pigs, and emended description of the genus Jeotgalibaca.</title>
        <authorList>
            <person name="Zamora L."/>
            <person name="Perez-Sancho M."/>
            <person name="Dominguez L."/>
            <person name="Fernandez-Garayzabal J.F."/>
            <person name="Vela A.I."/>
        </authorList>
    </citation>
    <scope>NUCLEOTIDE SEQUENCE [LARGE SCALE GENOMIC DNA]</scope>
    <source>
        <strain evidence="3 4">CECT 9157</strain>
    </source>
</reference>
<sequence length="333" mass="37242">MLRIGMIGTSSIAHEFAKALTLSKRYEVKAIYSRSLEKAEEFGQPYGATLFFDDLNDLLSSEEIDVVYIASPNSLHYDQAVAALNHHKHVIVEKPAFSNMKEWTAAFDLAAEKGVFLFEAARHIHDKNFQLIKNEIAKLPHIDGAILHFGKYSSRYDQVLAGEDANIFSLKFSGGALMDLGVYLIYAALSWFGEPESGQYIARKIKTGVDGTGTIIFRYADYDVVMHVSKISNLSAPSEVQSGKQTLVMDGVSVITSVELDDTETNQRQQLILPTSDHLMVDEAIAFAEVIESADSTESQAKYQEWKQLSYDVSRWIETLRKEAGIYFDADNE</sequence>
<evidence type="ECO:0000313" key="3">
    <source>
        <dbReference type="EMBL" id="QII82358.1"/>
    </source>
</evidence>
<dbReference type="Gene3D" id="3.40.50.720">
    <property type="entry name" value="NAD(P)-binding Rossmann-like Domain"/>
    <property type="match status" value="1"/>
</dbReference>
<dbReference type="PANTHER" id="PTHR43054">
    <property type="match status" value="1"/>
</dbReference>
<dbReference type="AlphaFoldDB" id="A0A6G7KAR4"/>
<evidence type="ECO:0000259" key="2">
    <source>
        <dbReference type="Pfam" id="PF22725"/>
    </source>
</evidence>
<dbReference type="PANTHER" id="PTHR43054:SF1">
    <property type="entry name" value="SCYLLO-INOSITOL 2-DEHYDROGENASE (NADP(+)) IOLU"/>
    <property type="match status" value="1"/>
</dbReference>
<keyword evidence="4" id="KW-1185">Reference proteome</keyword>
<proteinExistence type="predicted"/>
<dbReference type="InterPro" id="IPR000683">
    <property type="entry name" value="Gfo/Idh/MocA-like_OxRdtase_N"/>
</dbReference>
<dbReference type="Proteomes" id="UP000501451">
    <property type="component" value="Chromosome"/>
</dbReference>
<protein>
    <submittedName>
        <fullName evidence="3">Gfo/Idh/MocA family oxidoreductase</fullName>
    </submittedName>
</protein>
<organism evidence="3 4">
    <name type="scientific">Jeotgalibaca arthritidis</name>
    <dbReference type="NCBI Taxonomy" id="1868794"/>
    <lineage>
        <taxon>Bacteria</taxon>
        <taxon>Bacillati</taxon>
        <taxon>Bacillota</taxon>
        <taxon>Bacilli</taxon>
        <taxon>Lactobacillales</taxon>
        <taxon>Carnobacteriaceae</taxon>
        <taxon>Jeotgalibaca</taxon>
    </lineage>
</organism>
<name>A0A6G7KAR4_9LACT</name>
<dbReference type="InterPro" id="IPR036291">
    <property type="entry name" value="NAD(P)-bd_dom_sf"/>
</dbReference>
<dbReference type="SUPFAM" id="SSF51735">
    <property type="entry name" value="NAD(P)-binding Rossmann-fold domains"/>
    <property type="match status" value="1"/>
</dbReference>
<dbReference type="GO" id="GO:0000166">
    <property type="term" value="F:nucleotide binding"/>
    <property type="evidence" value="ECO:0007669"/>
    <property type="project" value="InterPro"/>
</dbReference>
<accession>A0A6G7KAR4</accession>
<feature type="domain" description="GFO/IDH/MocA-like oxidoreductase" evidence="2">
    <location>
        <begin position="162"/>
        <end position="229"/>
    </location>
</feature>
<dbReference type="SUPFAM" id="SSF55347">
    <property type="entry name" value="Glyceraldehyde-3-phosphate dehydrogenase-like, C-terminal domain"/>
    <property type="match status" value="1"/>
</dbReference>